<dbReference type="InterPro" id="IPR043128">
    <property type="entry name" value="Rev_trsase/Diguanyl_cyclase"/>
</dbReference>
<dbReference type="PANTHER" id="PTHR45138">
    <property type="entry name" value="REGULATORY COMPONENTS OF SENSORY TRANSDUCTION SYSTEM"/>
    <property type="match status" value="1"/>
</dbReference>
<gene>
    <name evidence="3" type="ordered locus">Acid345_3659</name>
</gene>
<dbReference type="SUPFAM" id="SSF55781">
    <property type="entry name" value="GAF domain-like"/>
    <property type="match status" value="1"/>
</dbReference>
<dbReference type="InterPro" id="IPR050469">
    <property type="entry name" value="Diguanylate_Cyclase"/>
</dbReference>
<dbReference type="Pfam" id="PF01590">
    <property type="entry name" value="GAF"/>
    <property type="match status" value="1"/>
</dbReference>
<dbReference type="eggNOG" id="COG2199">
    <property type="taxonomic scope" value="Bacteria"/>
</dbReference>
<dbReference type="InterPro" id="IPR000160">
    <property type="entry name" value="GGDEF_dom"/>
</dbReference>
<dbReference type="GO" id="GO:0005886">
    <property type="term" value="C:plasma membrane"/>
    <property type="evidence" value="ECO:0007669"/>
    <property type="project" value="TreeGrafter"/>
</dbReference>
<evidence type="ECO:0000256" key="1">
    <source>
        <dbReference type="ARBA" id="ARBA00012528"/>
    </source>
</evidence>
<evidence type="ECO:0000313" key="3">
    <source>
        <dbReference type="EMBL" id="ABF42660.1"/>
    </source>
</evidence>
<dbReference type="GO" id="GO:0043709">
    <property type="term" value="P:cell adhesion involved in single-species biofilm formation"/>
    <property type="evidence" value="ECO:0007669"/>
    <property type="project" value="TreeGrafter"/>
</dbReference>
<sequence>MSQLDPRGHHSTMFDSAGADHKRQLQELGIFHDVAKALTSSLNLDSILQTIMEKMAEYFRPDTWSLLMVDEEKSELYFAIAVGDAAEALKTVRLKLGEGIAGWVAQHGESLLVPDVYTDPRFAKRIDEMTKWQTRSIICIPLKSKHRVLGVIQLINVDMQGFGGNEMLLLQALADYAAIAIDNARAVEKIQELTITDDCTGLYNARHLYKTLEAEVYRSTRFGYEFSILFLDLDHFKSVNDTHGHLVGSRLLAEIGYAIKAHLRLIDYAFRYGGDEFVVLLPQTSKESALVVARRLRDVFRNEYWLKPEGLNLNVRASMGVATFPEDAKSSHEIIRQADEMMYAVKNTTRDNVSVARQGMLT</sequence>
<dbReference type="EnsemblBacteria" id="ABF42660">
    <property type="protein sequence ID" value="ABF42660"/>
    <property type="gene ID" value="Acid345_3659"/>
</dbReference>
<dbReference type="InterPro" id="IPR029016">
    <property type="entry name" value="GAF-like_dom_sf"/>
</dbReference>
<dbReference type="Gene3D" id="3.30.70.270">
    <property type="match status" value="1"/>
</dbReference>
<dbReference type="GO" id="GO:1902201">
    <property type="term" value="P:negative regulation of bacterial-type flagellum-dependent cell motility"/>
    <property type="evidence" value="ECO:0007669"/>
    <property type="project" value="TreeGrafter"/>
</dbReference>
<dbReference type="SUPFAM" id="SSF55073">
    <property type="entry name" value="Nucleotide cyclase"/>
    <property type="match status" value="1"/>
</dbReference>
<dbReference type="InterPro" id="IPR003018">
    <property type="entry name" value="GAF"/>
</dbReference>
<dbReference type="PANTHER" id="PTHR45138:SF6">
    <property type="entry name" value="DIGUANYLATE CYCLASE DGCN"/>
    <property type="match status" value="1"/>
</dbReference>
<dbReference type="PROSITE" id="PS50887">
    <property type="entry name" value="GGDEF"/>
    <property type="match status" value="1"/>
</dbReference>
<dbReference type="HOGENOM" id="CLU_000445_11_24_0"/>
<proteinExistence type="predicted"/>
<evidence type="ECO:0000313" key="4">
    <source>
        <dbReference type="Proteomes" id="UP000002432"/>
    </source>
</evidence>
<dbReference type="eggNOG" id="COG2203">
    <property type="taxonomic scope" value="Bacteria"/>
</dbReference>
<dbReference type="SMART" id="SM00065">
    <property type="entry name" value="GAF"/>
    <property type="match status" value="1"/>
</dbReference>
<dbReference type="InterPro" id="IPR029787">
    <property type="entry name" value="Nucleotide_cyclase"/>
</dbReference>
<dbReference type="KEGG" id="aba:Acid345_3659"/>
<dbReference type="SMART" id="SM00267">
    <property type="entry name" value="GGDEF"/>
    <property type="match status" value="1"/>
</dbReference>
<dbReference type="EC" id="2.7.7.65" evidence="1"/>
<keyword evidence="4" id="KW-1185">Reference proteome</keyword>
<dbReference type="EMBL" id="CP000360">
    <property type="protein sequence ID" value="ABF42660.1"/>
    <property type="molecule type" value="Genomic_DNA"/>
</dbReference>
<dbReference type="Gene3D" id="3.30.450.40">
    <property type="match status" value="1"/>
</dbReference>
<accession>Q1IKE0</accession>
<feature type="domain" description="GGDEF" evidence="2">
    <location>
        <begin position="224"/>
        <end position="358"/>
    </location>
</feature>
<reference evidence="3 4" key="1">
    <citation type="journal article" date="2009" name="Appl. Environ. Microbiol.">
        <title>Three genomes from the phylum Acidobacteria provide insight into the lifestyles of these microorganisms in soils.</title>
        <authorList>
            <person name="Ward N.L."/>
            <person name="Challacombe J.F."/>
            <person name="Janssen P.H."/>
            <person name="Henrissat B."/>
            <person name="Coutinho P.M."/>
            <person name="Wu M."/>
            <person name="Xie G."/>
            <person name="Haft D.H."/>
            <person name="Sait M."/>
            <person name="Badger J."/>
            <person name="Barabote R.D."/>
            <person name="Bradley B."/>
            <person name="Brettin T.S."/>
            <person name="Brinkac L.M."/>
            <person name="Bruce D."/>
            <person name="Creasy T."/>
            <person name="Daugherty S.C."/>
            <person name="Davidsen T.M."/>
            <person name="DeBoy R.T."/>
            <person name="Detter J.C."/>
            <person name="Dodson R.J."/>
            <person name="Durkin A.S."/>
            <person name="Ganapathy A."/>
            <person name="Gwinn-Giglio M."/>
            <person name="Han C.S."/>
            <person name="Khouri H."/>
            <person name="Kiss H."/>
            <person name="Kothari S.P."/>
            <person name="Madupu R."/>
            <person name="Nelson K.E."/>
            <person name="Nelson W.C."/>
            <person name="Paulsen I."/>
            <person name="Penn K."/>
            <person name="Ren Q."/>
            <person name="Rosovitz M.J."/>
            <person name="Selengut J.D."/>
            <person name="Shrivastava S."/>
            <person name="Sullivan S.A."/>
            <person name="Tapia R."/>
            <person name="Thompson L.S."/>
            <person name="Watkins K.L."/>
            <person name="Yang Q."/>
            <person name="Yu C."/>
            <person name="Zafar N."/>
            <person name="Zhou L."/>
            <person name="Kuske C.R."/>
        </authorList>
    </citation>
    <scope>NUCLEOTIDE SEQUENCE [LARGE SCALE GENOMIC DNA]</scope>
    <source>
        <strain evidence="3 4">Ellin345</strain>
    </source>
</reference>
<dbReference type="GO" id="GO:0052621">
    <property type="term" value="F:diguanylate cyclase activity"/>
    <property type="evidence" value="ECO:0007669"/>
    <property type="project" value="UniProtKB-EC"/>
</dbReference>
<dbReference type="AlphaFoldDB" id="Q1IKE0"/>
<dbReference type="Pfam" id="PF00990">
    <property type="entry name" value="GGDEF"/>
    <property type="match status" value="1"/>
</dbReference>
<dbReference type="CDD" id="cd01949">
    <property type="entry name" value="GGDEF"/>
    <property type="match status" value="1"/>
</dbReference>
<protein>
    <recommendedName>
        <fullName evidence="1">diguanylate cyclase</fullName>
        <ecNumber evidence="1">2.7.7.65</ecNumber>
    </recommendedName>
</protein>
<evidence type="ECO:0000259" key="2">
    <source>
        <dbReference type="PROSITE" id="PS50887"/>
    </source>
</evidence>
<organism evidence="3 4">
    <name type="scientific">Koribacter versatilis (strain Ellin345)</name>
    <dbReference type="NCBI Taxonomy" id="204669"/>
    <lineage>
        <taxon>Bacteria</taxon>
        <taxon>Pseudomonadati</taxon>
        <taxon>Acidobacteriota</taxon>
        <taxon>Terriglobia</taxon>
        <taxon>Terriglobales</taxon>
        <taxon>Candidatus Korobacteraceae</taxon>
        <taxon>Candidatus Korobacter</taxon>
    </lineage>
</organism>
<dbReference type="Proteomes" id="UP000002432">
    <property type="component" value="Chromosome"/>
</dbReference>
<dbReference type="STRING" id="204669.Acid345_3659"/>
<dbReference type="FunFam" id="3.30.70.270:FF:000001">
    <property type="entry name" value="Diguanylate cyclase domain protein"/>
    <property type="match status" value="1"/>
</dbReference>
<name>Q1IKE0_KORVE</name>
<dbReference type="NCBIfam" id="TIGR00254">
    <property type="entry name" value="GGDEF"/>
    <property type="match status" value="1"/>
</dbReference>